<feature type="transmembrane region" description="Helical" evidence="1">
    <location>
        <begin position="6"/>
        <end position="39"/>
    </location>
</feature>
<gene>
    <name evidence="2" type="ORF">S12H4_05069</name>
</gene>
<sequence length="40" mass="4195">LCVATIWWFPAAAAFCITALDIFLATGSTTIVCILLGCCT</sequence>
<keyword evidence="1" id="KW-0812">Transmembrane</keyword>
<keyword evidence="1" id="KW-1133">Transmembrane helix</keyword>
<keyword evidence="1" id="KW-0472">Membrane</keyword>
<evidence type="ECO:0000313" key="2">
    <source>
        <dbReference type="EMBL" id="GAI61965.1"/>
    </source>
</evidence>
<feature type="non-terminal residue" evidence="2">
    <location>
        <position position="1"/>
    </location>
</feature>
<dbReference type="AlphaFoldDB" id="X1RFR0"/>
<evidence type="ECO:0000256" key="1">
    <source>
        <dbReference type="SAM" id="Phobius"/>
    </source>
</evidence>
<protein>
    <submittedName>
        <fullName evidence="2">Uncharacterized protein</fullName>
    </submittedName>
</protein>
<name>X1RFR0_9ZZZZ</name>
<organism evidence="2">
    <name type="scientific">marine sediment metagenome</name>
    <dbReference type="NCBI Taxonomy" id="412755"/>
    <lineage>
        <taxon>unclassified sequences</taxon>
        <taxon>metagenomes</taxon>
        <taxon>ecological metagenomes</taxon>
    </lineage>
</organism>
<dbReference type="EMBL" id="BARW01001639">
    <property type="protein sequence ID" value="GAI61965.1"/>
    <property type="molecule type" value="Genomic_DNA"/>
</dbReference>
<proteinExistence type="predicted"/>
<reference evidence="2" key="1">
    <citation type="journal article" date="2014" name="Front. Microbiol.">
        <title>High frequency of phylogenetically diverse reductive dehalogenase-homologous genes in deep subseafloor sedimentary metagenomes.</title>
        <authorList>
            <person name="Kawai M."/>
            <person name="Futagami T."/>
            <person name="Toyoda A."/>
            <person name="Takaki Y."/>
            <person name="Nishi S."/>
            <person name="Hori S."/>
            <person name="Arai W."/>
            <person name="Tsubouchi T."/>
            <person name="Morono Y."/>
            <person name="Uchiyama I."/>
            <person name="Ito T."/>
            <person name="Fujiyama A."/>
            <person name="Inagaki F."/>
            <person name="Takami H."/>
        </authorList>
    </citation>
    <scope>NUCLEOTIDE SEQUENCE</scope>
    <source>
        <strain evidence="2">Expedition CK06-06</strain>
    </source>
</reference>
<comment type="caution">
    <text evidence="2">The sequence shown here is derived from an EMBL/GenBank/DDBJ whole genome shotgun (WGS) entry which is preliminary data.</text>
</comment>
<accession>X1RFR0</accession>